<proteinExistence type="predicted"/>
<reference evidence="1" key="1">
    <citation type="submission" date="2020-05" db="EMBL/GenBank/DDBJ databases">
        <title>WGS assembly of Panicum virgatum.</title>
        <authorList>
            <person name="Lovell J.T."/>
            <person name="Jenkins J."/>
            <person name="Shu S."/>
            <person name="Juenger T.E."/>
            <person name="Schmutz J."/>
        </authorList>
    </citation>
    <scope>NUCLEOTIDE SEQUENCE</scope>
    <source>
        <strain evidence="1">AP13</strain>
    </source>
</reference>
<gene>
    <name evidence="1" type="ORF">PVAP13_7NG003778</name>
</gene>
<sequence length="87" mass="9442">MSGGHAVAKLYINCGQCGAALSDGAFSCGKTFSVEESCQRLLCCTCAPYHENYFKQDVYRARNLDNIISTGTFVCTFEECAQDIPAP</sequence>
<keyword evidence="2" id="KW-1185">Reference proteome</keyword>
<dbReference type="AlphaFoldDB" id="A0A8T0Q1I2"/>
<organism evidence="1 2">
    <name type="scientific">Panicum virgatum</name>
    <name type="common">Blackwell switchgrass</name>
    <dbReference type="NCBI Taxonomy" id="38727"/>
    <lineage>
        <taxon>Eukaryota</taxon>
        <taxon>Viridiplantae</taxon>
        <taxon>Streptophyta</taxon>
        <taxon>Embryophyta</taxon>
        <taxon>Tracheophyta</taxon>
        <taxon>Spermatophyta</taxon>
        <taxon>Magnoliopsida</taxon>
        <taxon>Liliopsida</taxon>
        <taxon>Poales</taxon>
        <taxon>Poaceae</taxon>
        <taxon>PACMAD clade</taxon>
        <taxon>Panicoideae</taxon>
        <taxon>Panicodae</taxon>
        <taxon>Paniceae</taxon>
        <taxon>Panicinae</taxon>
        <taxon>Panicum</taxon>
        <taxon>Panicum sect. Hiantes</taxon>
    </lineage>
</organism>
<protein>
    <submittedName>
        <fullName evidence="1">Uncharacterized protein</fullName>
    </submittedName>
</protein>
<evidence type="ECO:0000313" key="2">
    <source>
        <dbReference type="Proteomes" id="UP000823388"/>
    </source>
</evidence>
<accession>A0A8T0Q1I2</accession>
<dbReference type="EMBL" id="CM029050">
    <property type="protein sequence ID" value="KAG2564996.1"/>
    <property type="molecule type" value="Genomic_DNA"/>
</dbReference>
<dbReference type="Proteomes" id="UP000823388">
    <property type="component" value="Chromosome 7N"/>
</dbReference>
<comment type="caution">
    <text evidence="1">The sequence shown here is derived from an EMBL/GenBank/DDBJ whole genome shotgun (WGS) entry which is preliminary data.</text>
</comment>
<evidence type="ECO:0000313" key="1">
    <source>
        <dbReference type="EMBL" id="KAG2564996.1"/>
    </source>
</evidence>
<name>A0A8T0Q1I2_PANVG</name>